<keyword evidence="16" id="KW-0325">Glycoprotein</keyword>
<dbReference type="CDD" id="cd00028">
    <property type="entry name" value="B_lectin"/>
    <property type="match status" value="1"/>
</dbReference>
<dbReference type="InterPro" id="IPR001245">
    <property type="entry name" value="Ser-Thr/Tyr_kinase_cat_dom"/>
</dbReference>
<dbReference type="Pfam" id="PF07714">
    <property type="entry name" value="PK_Tyr_Ser-Thr"/>
    <property type="match status" value="1"/>
</dbReference>
<feature type="chain" id="PRO_5015130814" description="Receptor-like serine/threonine-protein kinase" evidence="21">
    <location>
        <begin position="20"/>
        <end position="816"/>
    </location>
</feature>
<dbReference type="InterPro" id="IPR000858">
    <property type="entry name" value="S_locus_glycoprot_dom"/>
</dbReference>
<dbReference type="PROSITE" id="PS50948">
    <property type="entry name" value="PAN"/>
    <property type="match status" value="1"/>
</dbReference>
<dbReference type="PROSITE" id="PS50011">
    <property type="entry name" value="PROTEIN_KINASE_DOM"/>
    <property type="match status" value="1"/>
</dbReference>
<dbReference type="OMA" id="CELYAHC"/>
<evidence type="ECO:0000259" key="24">
    <source>
        <dbReference type="PROSITE" id="PS50948"/>
    </source>
</evidence>
<dbReference type="PIRSF" id="PIRSF000641">
    <property type="entry name" value="SRK"/>
    <property type="match status" value="1"/>
</dbReference>
<proteinExistence type="inferred from homology"/>
<dbReference type="GO" id="GO:0004674">
    <property type="term" value="F:protein serine/threonine kinase activity"/>
    <property type="evidence" value="ECO:0007669"/>
    <property type="project" value="UniProtKB-KW"/>
</dbReference>
<dbReference type="PANTHER" id="PTHR27002:SF841">
    <property type="entry name" value="RECEPTOR-LIKE SERINE_THREONINE-PROTEIN KINASE"/>
    <property type="match status" value="1"/>
</dbReference>
<evidence type="ECO:0000256" key="19">
    <source>
        <dbReference type="PIRNR" id="PIRNR000641"/>
    </source>
</evidence>
<keyword evidence="2" id="KW-1003">Cell membrane</keyword>
<keyword evidence="11 19" id="KW-0067">ATP-binding</keyword>
<keyword evidence="12 20" id="KW-1133">Transmembrane helix</keyword>
<evidence type="ECO:0000256" key="12">
    <source>
        <dbReference type="ARBA" id="ARBA00022989"/>
    </source>
</evidence>
<gene>
    <name evidence="25" type="ORF">RchiOBHm_Chr2g0160891</name>
</gene>
<dbReference type="InterPro" id="IPR001480">
    <property type="entry name" value="Bulb-type_lectin_dom"/>
</dbReference>
<keyword evidence="15" id="KW-0675">Receptor</keyword>
<evidence type="ECO:0000256" key="9">
    <source>
        <dbReference type="ARBA" id="ARBA00022741"/>
    </source>
</evidence>
<name>A0A2P6S2L9_ROSCH</name>
<dbReference type="AlphaFoldDB" id="A0A2P6S2L9"/>
<dbReference type="PROSITE" id="PS50927">
    <property type="entry name" value="BULB_LECTIN"/>
    <property type="match status" value="1"/>
</dbReference>
<dbReference type="SMART" id="SM00473">
    <property type="entry name" value="PAN_AP"/>
    <property type="match status" value="1"/>
</dbReference>
<reference evidence="25 26" key="1">
    <citation type="journal article" date="2018" name="Nat. Genet.">
        <title>The Rosa genome provides new insights in the design of modern roses.</title>
        <authorList>
            <person name="Bendahmane M."/>
        </authorList>
    </citation>
    <scope>NUCLEOTIDE SEQUENCE [LARGE SCALE GENOMIC DNA]</scope>
    <source>
        <strain evidence="26">cv. Old Blush</strain>
    </source>
</reference>
<protein>
    <recommendedName>
        <fullName evidence="19">Receptor-like serine/threonine-protein kinase</fullName>
        <ecNumber evidence="19">2.7.11.1</ecNumber>
    </recommendedName>
</protein>
<dbReference type="Pfam" id="PF08276">
    <property type="entry name" value="PAN_2"/>
    <property type="match status" value="1"/>
</dbReference>
<accession>A0A2P6S2L9</accession>
<keyword evidence="5 19" id="KW-0808">Transferase</keyword>
<dbReference type="InterPro" id="IPR011009">
    <property type="entry name" value="Kinase-like_dom_sf"/>
</dbReference>
<comment type="similarity">
    <text evidence="19">Belongs to the protein kinase superfamily. Ser/Thr protein kinase family.</text>
</comment>
<dbReference type="PANTHER" id="PTHR27002">
    <property type="entry name" value="RECEPTOR-LIKE SERINE/THREONINE-PROTEIN KINASE SD1-8"/>
    <property type="match status" value="1"/>
</dbReference>
<dbReference type="Gene3D" id="1.10.510.10">
    <property type="entry name" value="Transferase(Phosphotransferase) domain 1"/>
    <property type="match status" value="1"/>
</dbReference>
<dbReference type="Pfam" id="PF01453">
    <property type="entry name" value="B_lectin"/>
    <property type="match status" value="1"/>
</dbReference>
<evidence type="ECO:0000256" key="21">
    <source>
        <dbReference type="SAM" id="SignalP"/>
    </source>
</evidence>
<evidence type="ECO:0000256" key="15">
    <source>
        <dbReference type="ARBA" id="ARBA00023170"/>
    </source>
</evidence>
<evidence type="ECO:0000256" key="6">
    <source>
        <dbReference type="ARBA" id="ARBA00022692"/>
    </source>
</evidence>
<dbReference type="SMART" id="SM00220">
    <property type="entry name" value="S_TKc"/>
    <property type="match status" value="1"/>
</dbReference>
<feature type="domain" description="Apple" evidence="24">
    <location>
        <begin position="339"/>
        <end position="420"/>
    </location>
</feature>
<dbReference type="FunFam" id="1.10.510.10:FF:000060">
    <property type="entry name" value="G-type lectin S-receptor-like serine/threonine-protein kinase"/>
    <property type="match status" value="1"/>
</dbReference>
<keyword evidence="4" id="KW-0597">Phosphoprotein</keyword>
<dbReference type="Gene3D" id="2.90.10.10">
    <property type="entry name" value="Bulb-type lectin domain"/>
    <property type="match status" value="1"/>
</dbReference>
<dbReference type="EC" id="2.7.11.1" evidence="19"/>
<evidence type="ECO:0000256" key="7">
    <source>
        <dbReference type="ARBA" id="ARBA00022729"/>
    </source>
</evidence>
<keyword evidence="8" id="KW-0430">Lectin</keyword>
<comment type="catalytic activity">
    <reaction evidence="18 19">
        <text>L-seryl-[protein] + ATP = O-phospho-L-seryl-[protein] + ADP + H(+)</text>
        <dbReference type="Rhea" id="RHEA:17989"/>
        <dbReference type="Rhea" id="RHEA-COMP:9863"/>
        <dbReference type="Rhea" id="RHEA-COMP:11604"/>
        <dbReference type="ChEBI" id="CHEBI:15378"/>
        <dbReference type="ChEBI" id="CHEBI:29999"/>
        <dbReference type="ChEBI" id="CHEBI:30616"/>
        <dbReference type="ChEBI" id="CHEBI:83421"/>
        <dbReference type="ChEBI" id="CHEBI:456216"/>
        <dbReference type="EC" id="2.7.11.1"/>
    </reaction>
</comment>
<evidence type="ECO:0000256" key="5">
    <source>
        <dbReference type="ARBA" id="ARBA00022679"/>
    </source>
</evidence>
<comment type="subcellular location">
    <subcellularLocation>
        <location evidence="1">Cell membrane</location>
        <topology evidence="1">Single-pass type I membrane protein</topology>
    </subcellularLocation>
</comment>
<keyword evidence="7 21" id="KW-0732">Signal</keyword>
<evidence type="ECO:0000313" key="25">
    <source>
        <dbReference type="EMBL" id="PRQ52929.1"/>
    </source>
</evidence>
<evidence type="ECO:0000256" key="17">
    <source>
        <dbReference type="ARBA" id="ARBA00047899"/>
    </source>
</evidence>
<feature type="signal peptide" evidence="21">
    <location>
        <begin position="1"/>
        <end position="19"/>
    </location>
</feature>
<evidence type="ECO:0000256" key="4">
    <source>
        <dbReference type="ARBA" id="ARBA00022553"/>
    </source>
</evidence>
<dbReference type="EMBL" id="PDCK01000040">
    <property type="protein sequence ID" value="PRQ52929.1"/>
    <property type="molecule type" value="Genomic_DNA"/>
</dbReference>
<keyword evidence="14" id="KW-1015">Disulfide bond</keyword>
<dbReference type="CDD" id="cd14066">
    <property type="entry name" value="STKc_IRAK"/>
    <property type="match status" value="1"/>
</dbReference>
<organism evidence="25 26">
    <name type="scientific">Rosa chinensis</name>
    <name type="common">China rose</name>
    <dbReference type="NCBI Taxonomy" id="74649"/>
    <lineage>
        <taxon>Eukaryota</taxon>
        <taxon>Viridiplantae</taxon>
        <taxon>Streptophyta</taxon>
        <taxon>Embryophyta</taxon>
        <taxon>Tracheophyta</taxon>
        <taxon>Spermatophyta</taxon>
        <taxon>Magnoliopsida</taxon>
        <taxon>eudicotyledons</taxon>
        <taxon>Gunneridae</taxon>
        <taxon>Pentapetalae</taxon>
        <taxon>rosids</taxon>
        <taxon>fabids</taxon>
        <taxon>Rosales</taxon>
        <taxon>Rosaceae</taxon>
        <taxon>Rosoideae</taxon>
        <taxon>Rosoideae incertae sedis</taxon>
        <taxon>Rosa</taxon>
    </lineage>
</organism>
<dbReference type="OrthoDB" id="1164889at2759"/>
<keyword evidence="10 19" id="KW-0418">Kinase</keyword>
<dbReference type="Gene3D" id="3.30.200.20">
    <property type="entry name" value="Phosphorylase Kinase, domain 1"/>
    <property type="match status" value="1"/>
</dbReference>
<evidence type="ECO:0000256" key="11">
    <source>
        <dbReference type="ARBA" id="ARBA00022840"/>
    </source>
</evidence>
<dbReference type="PROSITE" id="PS00108">
    <property type="entry name" value="PROTEIN_KINASE_ST"/>
    <property type="match status" value="1"/>
</dbReference>
<feature type="transmembrane region" description="Helical" evidence="20">
    <location>
        <begin position="436"/>
        <end position="459"/>
    </location>
</feature>
<dbReference type="InterPro" id="IPR024171">
    <property type="entry name" value="SRK-like_kinase"/>
</dbReference>
<keyword evidence="13 20" id="KW-0472">Membrane</keyword>
<evidence type="ECO:0000256" key="8">
    <source>
        <dbReference type="ARBA" id="ARBA00022734"/>
    </source>
</evidence>
<evidence type="ECO:0000256" key="10">
    <source>
        <dbReference type="ARBA" id="ARBA00022777"/>
    </source>
</evidence>
<sequence>MGGWLFLSIVMLLSSICSSQDTIIPGKSISANQTLISSNGTFGLGFFSPQNSTKFFLGIWYNTIPHTASIVWVANRESPLDSPGFFALRGDGNLVVLDGTGKVLIWSSNASVASSARNATTGFLMNNGNLVLRFGKGILWQSFDHPSDTLLPEMKVSLNKRSGQQRCLTSWAALDDPHPGKFTLGFDPKGLPGQAYIWKENAPYWRSGTFFGKETKTNFGISTENSYFLTYNFDANEDYLTYGVSVSVSPVKLRALLDPTGQIVMQQWLVHSRTWYAWWREPVHKCDFYAPCGPYGACDKNESLSSPCKCLTGFIPKFQKQWAQGDWAGGCVREKPLTCDTRSEGFSRFEGLKLPDHAVLLVNKRMSECESQCYQNCSCTAYAYLNETGENTARCLTWFGDLIDLVANHSLGKNIFIRVHRSNQAGKGHSDNSLKVSLVIVIASAIAGLIILTLGYFLGKKFLGREYGRDSIKNVSVGGGKNNIELPHFGLRSILVATNNFSEANKLGEGGFGPVYKGILTENQEVAIKRLSTKSGQGHQEFMNELKLISKLQHTNLVRLLGCCIEEEERLLMYEYMPNRSLDKFLFDPSGNSELDWNTRFRIIEGIAQGVLYIHKYSRLKIIHRDLKASNILLDGTMNPKISDFGMAKIFDTNQTEANTNRIVGTYGYMSPEYALYGHFSDKLDVFSFGVLLLEIVSGRKNAIFHHFDRSLTLAGWVWELWKEGRGVEVIDASIRETCQFHEALRCIHVGLLCVQQAAADRPTMSSVILMLQGTGASSLPPSNEPAFSTLENANVVGSSTRFSNNEITNSLLEAR</sequence>
<evidence type="ECO:0000256" key="16">
    <source>
        <dbReference type="ARBA" id="ARBA00023180"/>
    </source>
</evidence>
<keyword evidence="3 19" id="KW-0723">Serine/threonine-protein kinase</keyword>
<keyword evidence="9 19" id="KW-0547">Nucleotide-binding</keyword>
<evidence type="ECO:0000259" key="23">
    <source>
        <dbReference type="PROSITE" id="PS50927"/>
    </source>
</evidence>
<evidence type="ECO:0000256" key="1">
    <source>
        <dbReference type="ARBA" id="ARBA00004251"/>
    </source>
</evidence>
<dbReference type="GO" id="GO:0048544">
    <property type="term" value="P:recognition of pollen"/>
    <property type="evidence" value="ECO:0007669"/>
    <property type="project" value="InterPro"/>
</dbReference>
<evidence type="ECO:0000256" key="13">
    <source>
        <dbReference type="ARBA" id="ARBA00023136"/>
    </source>
</evidence>
<feature type="domain" description="Bulb-type lectin" evidence="23">
    <location>
        <begin position="20"/>
        <end position="145"/>
    </location>
</feature>
<keyword evidence="6 20" id="KW-0812">Transmembrane</keyword>
<evidence type="ECO:0000259" key="22">
    <source>
        <dbReference type="PROSITE" id="PS50011"/>
    </source>
</evidence>
<dbReference type="Proteomes" id="UP000238479">
    <property type="component" value="Chromosome 2"/>
</dbReference>
<keyword evidence="26" id="KW-1185">Reference proteome</keyword>
<dbReference type="InterPro" id="IPR008271">
    <property type="entry name" value="Ser/Thr_kinase_AS"/>
</dbReference>
<dbReference type="GO" id="GO:0106310">
    <property type="term" value="F:protein serine kinase activity"/>
    <property type="evidence" value="ECO:0007669"/>
    <property type="project" value="RHEA"/>
</dbReference>
<dbReference type="FunFam" id="3.30.200.20:FF:000195">
    <property type="entry name" value="G-type lectin S-receptor-like serine/threonine-protein kinase"/>
    <property type="match status" value="1"/>
</dbReference>
<dbReference type="GO" id="GO:0005524">
    <property type="term" value="F:ATP binding"/>
    <property type="evidence" value="ECO:0007669"/>
    <property type="project" value="UniProtKB-KW"/>
</dbReference>
<dbReference type="InterPro" id="IPR000719">
    <property type="entry name" value="Prot_kinase_dom"/>
</dbReference>
<dbReference type="SUPFAM" id="SSF56112">
    <property type="entry name" value="Protein kinase-like (PK-like)"/>
    <property type="match status" value="1"/>
</dbReference>
<dbReference type="FunFam" id="2.90.10.10:FF:000009">
    <property type="entry name" value="Receptor-like serine/threonine-protein kinase SD1-8"/>
    <property type="match status" value="1"/>
</dbReference>
<evidence type="ECO:0000256" key="20">
    <source>
        <dbReference type="SAM" id="Phobius"/>
    </source>
</evidence>
<dbReference type="GO" id="GO:0030246">
    <property type="term" value="F:carbohydrate binding"/>
    <property type="evidence" value="ECO:0007669"/>
    <property type="project" value="UniProtKB-KW"/>
</dbReference>
<dbReference type="InterPro" id="IPR003609">
    <property type="entry name" value="Pan_app"/>
</dbReference>
<feature type="domain" description="Protein kinase" evidence="22">
    <location>
        <begin position="501"/>
        <end position="788"/>
    </location>
</feature>
<dbReference type="InterPro" id="IPR036426">
    <property type="entry name" value="Bulb-type_lectin_dom_sf"/>
</dbReference>
<comment type="caution">
    <text evidence="25">The sequence shown here is derived from an EMBL/GenBank/DDBJ whole genome shotgun (WGS) entry which is preliminary data.</text>
</comment>
<evidence type="ECO:0000256" key="18">
    <source>
        <dbReference type="ARBA" id="ARBA00048679"/>
    </source>
</evidence>
<evidence type="ECO:0000256" key="14">
    <source>
        <dbReference type="ARBA" id="ARBA00023157"/>
    </source>
</evidence>
<dbReference type="GO" id="GO:0005886">
    <property type="term" value="C:plasma membrane"/>
    <property type="evidence" value="ECO:0007669"/>
    <property type="project" value="UniProtKB-SubCell"/>
</dbReference>
<evidence type="ECO:0000256" key="3">
    <source>
        <dbReference type="ARBA" id="ARBA00022527"/>
    </source>
</evidence>
<dbReference type="SMART" id="SM00108">
    <property type="entry name" value="B_lectin"/>
    <property type="match status" value="1"/>
</dbReference>
<evidence type="ECO:0000256" key="2">
    <source>
        <dbReference type="ARBA" id="ARBA00022475"/>
    </source>
</evidence>
<evidence type="ECO:0000313" key="26">
    <source>
        <dbReference type="Proteomes" id="UP000238479"/>
    </source>
</evidence>
<dbReference type="Pfam" id="PF00954">
    <property type="entry name" value="S_locus_glycop"/>
    <property type="match status" value="1"/>
</dbReference>
<comment type="catalytic activity">
    <reaction evidence="17 19">
        <text>L-threonyl-[protein] + ATP = O-phospho-L-threonyl-[protein] + ADP + H(+)</text>
        <dbReference type="Rhea" id="RHEA:46608"/>
        <dbReference type="Rhea" id="RHEA-COMP:11060"/>
        <dbReference type="Rhea" id="RHEA-COMP:11605"/>
        <dbReference type="ChEBI" id="CHEBI:15378"/>
        <dbReference type="ChEBI" id="CHEBI:30013"/>
        <dbReference type="ChEBI" id="CHEBI:30616"/>
        <dbReference type="ChEBI" id="CHEBI:61977"/>
        <dbReference type="ChEBI" id="CHEBI:456216"/>
        <dbReference type="EC" id="2.7.11.1"/>
    </reaction>
</comment>
<dbReference type="Gramene" id="PRQ52929">
    <property type="protein sequence ID" value="PRQ52929"/>
    <property type="gene ID" value="RchiOBHm_Chr2g0160891"/>
</dbReference>
<dbReference type="SUPFAM" id="SSF51110">
    <property type="entry name" value="alpha-D-mannose-specific plant lectins"/>
    <property type="match status" value="1"/>
</dbReference>
<dbReference type="CDD" id="cd01098">
    <property type="entry name" value="PAN_AP_plant"/>
    <property type="match status" value="1"/>
</dbReference>